<evidence type="ECO:0000313" key="1">
    <source>
        <dbReference type="EMBL" id="CCC81136.1"/>
    </source>
</evidence>
<evidence type="ECO:0000313" key="2">
    <source>
        <dbReference type="Proteomes" id="UP000002654"/>
    </source>
</evidence>
<dbReference type="HOGENOM" id="CLU_173016_0_0_2"/>
<dbReference type="EMBL" id="FN869859">
    <property type="protein sequence ID" value="CCC81136.1"/>
    <property type="molecule type" value="Genomic_DNA"/>
</dbReference>
<dbReference type="RefSeq" id="WP_014126393.1">
    <property type="nucleotide sequence ID" value="NC_016070.1"/>
</dbReference>
<reference evidence="1 2" key="1">
    <citation type="journal article" date="2011" name="PLoS ONE">
        <title>The complete genome sequence of Thermoproteus tenax: a physiologically versatile member of the Crenarchaeota.</title>
        <authorList>
            <person name="Siebers B."/>
            <person name="Zaparty M."/>
            <person name="Raddatz G."/>
            <person name="Tjaden B."/>
            <person name="Albers S.V."/>
            <person name="Bell S.D."/>
            <person name="Blombach F."/>
            <person name="Kletzin A."/>
            <person name="Kyrpides N."/>
            <person name="Lanz C."/>
            <person name="Plagens A."/>
            <person name="Rampp M."/>
            <person name="Rosinus A."/>
            <person name="von Jan M."/>
            <person name="Makarova K.S."/>
            <person name="Klenk H.P."/>
            <person name="Schuster S.C."/>
            <person name="Hensel R."/>
        </authorList>
    </citation>
    <scope>NUCLEOTIDE SEQUENCE [LARGE SCALE GENOMIC DNA]</scope>
    <source>
        <strain evidence="2">ATCC 35583 / DSM 2078 / JCM 9277 / NBRC 100435 / Kra 1</strain>
    </source>
</reference>
<gene>
    <name evidence="1" type="ordered locus">TTX_0469</name>
</gene>
<dbReference type="PATRIC" id="fig|768679.9.peg.485"/>
<organism evidence="1 2">
    <name type="scientific">Thermoproteus tenax (strain ATCC 35583 / DSM 2078 / JCM 9277 / NBRC 100435 / Kra 1)</name>
    <dbReference type="NCBI Taxonomy" id="768679"/>
    <lineage>
        <taxon>Archaea</taxon>
        <taxon>Thermoproteota</taxon>
        <taxon>Thermoprotei</taxon>
        <taxon>Thermoproteales</taxon>
        <taxon>Thermoproteaceae</taxon>
        <taxon>Thermoproteus</taxon>
    </lineage>
</organism>
<dbReference type="AlphaFoldDB" id="G4RNJ2"/>
<dbReference type="PaxDb" id="768679-TTX_0469"/>
<dbReference type="GeneID" id="11263471"/>
<sequence>MGGCLTRELLVKFYSSMDFSLRALIHYKSLAAFGYPFDKILLEEPWRTYGALRELLGDHNAQLILSMMLRWLNKNGCNLDIDTLKRYLSDGKFWSAQKS</sequence>
<protein>
    <submittedName>
        <fullName evidence="1">Uncharacterized protein</fullName>
    </submittedName>
</protein>
<keyword evidence="2" id="KW-1185">Reference proteome</keyword>
<name>G4RNJ2_THETK</name>
<accession>G4RNJ2</accession>
<dbReference type="KEGG" id="ttn:TTX_0469"/>
<proteinExistence type="predicted"/>
<dbReference type="Proteomes" id="UP000002654">
    <property type="component" value="Chromosome"/>
</dbReference>
<dbReference type="eggNOG" id="arCOG03758">
    <property type="taxonomic scope" value="Archaea"/>
</dbReference>